<dbReference type="GO" id="GO:0004519">
    <property type="term" value="F:endonuclease activity"/>
    <property type="evidence" value="ECO:0007669"/>
    <property type="project" value="UniProtKB-KW"/>
</dbReference>
<dbReference type="Gene3D" id="3.60.10.10">
    <property type="entry name" value="Endonuclease/exonuclease/phosphatase"/>
    <property type="match status" value="1"/>
</dbReference>
<dbReference type="EMBL" id="GL883025">
    <property type="protein sequence ID" value="EGG16121.1"/>
    <property type="molecule type" value="Genomic_DNA"/>
</dbReference>
<feature type="compositionally biased region" description="Acidic residues" evidence="1">
    <location>
        <begin position="175"/>
        <end position="186"/>
    </location>
</feature>
<keyword evidence="3" id="KW-1185">Reference proteome</keyword>
<dbReference type="AlphaFoldDB" id="F4Q8M1"/>
<organism evidence="2 3">
    <name type="scientific">Cavenderia fasciculata</name>
    <name type="common">Slime mold</name>
    <name type="synonym">Dictyostelium fasciculatum</name>
    <dbReference type="NCBI Taxonomy" id="261658"/>
    <lineage>
        <taxon>Eukaryota</taxon>
        <taxon>Amoebozoa</taxon>
        <taxon>Evosea</taxon>
        <taxon>Eumycetozoa</taxon>
        <taxon>Dictyostelia</taxon>
        <taxon>Acytosteliales</taxon>
        <taxon>Cavenderiaceae</taxon>
        <taxon>Cavenderia</taxon>
    </lineage>
</organism>
<dbReference type="KEGG" id="dfa:DFA_09793"/>
<keyword evidence="2" id="KW-0540">Nuclease</keyword>
<dbReference type="GO" id="GO:0000175">
    <property type="term" value="F:3'-5'-RNA exonuclease activity"/>
    <property type="evidence" value="ECO:0007669"/>
    <property type="project" value="TreeGrafter"/>
</dbReference>
<reference evidence="3" key="1">
    <citation type="journal article" date="2011" name="Genome Res.">
        <title>Phylogeny-wide analysis of social amoeba genomes highlights ancient origins for complex intercellular communication.</title>
        <authorList>
            <person name="Heidel A.J."/>
            <person name="Lawal H.M."/>
            <person name="Felder M."/>
            <person name="Schilde C."/>
            <person name="Helps N.R."/>
            <person name="Tunggal B."/>
            <person name="Rivero F."/>
            <person name="John U."/>
            <person name="Schleicher M."/>
            <person name="Eichinger L."/>
            <person name="Platzer M."/>
            <person name="Noegel A.A."/>
            <person name="Schaap P."/>
            <person name="Gloeckner G."/>
        </authorList>
    </citation>
    <scope>NUCLEOTIDE SEQUENCE [LARGE SCALE GENOMIC DNA]</scope>
    <source>
        <strain evidence="3">SH3</strain>
    </source>
</reference>
<keyword evidence="2" id="KW-0378">Hydrolase</keyword>
<dbReference type="PANTHER" id="PTHR12121">
    <property type="entry name" value="CARBON CATABOLITE REPRESSOR PROTEIN 4"/>
    <property type="match status" value="1"/>
</dbReference>
<evidence type="ECO:0000313" key="3">
    <source>
        <dbReference type="Proteomes" id="UP000007797"/>
    </source>
</evidence>
<dbReference type="OMA" id="NVHLYWG"/>
<evidence type="ECO:0000313" key="2">
    <source>
        <dbReference type="EMBL" id="EGG16121.1"/>
    </source>
</evidence>
<dbReference type="InterPro" id="IPR050410">
    <property type="entry name" value="CCR4/nocturin_mRNA_transcr"/>
</dbReference>
<evidence type="ECO:0000256" key="1">
    <source>
        <dbReference type="SAM" id="MobiDB-lite"/>
    </source>
</evidence>
<protein>
    <submittedName>
        <fullName evidence="2">Endonuclease/exonuclease/phosphatase domain-containing protein</fullName>
    </submittedName>
</protein>
<sequence length="558" mass="64469">MSTTSTNTTTSATATAKPIQVVLFPPTPVVNVPICVAYYLQSNNNRIESFNEKNIVSLTWTIDDHVVQHYDSSLSKPSSSLFKRIFFSSSSSSSSNDQSINLFKPTIQQANKELKVDVVIKCKELGILTATPFTFTQKIHTHPKRDEFVLDYDHINHYQMSLKEKVVVQQQQQEKEEEEKEEEKETQEETKDENGSTIPKPPPLPPVETVKSSLSSYPSSNRVIPDDALRIIQFNIQADIYTHPQRYHYCPSYALYRPYRQYIIPEYILEHNGDIVCLQEVEVEFDRLRKVLIESGYNHTAVLAKETDRQHEQCITFYQTSRIQVIEEHLVNYNTIEKHPELISKEQIASLTNNNVHNTNMYNQLLHTLHHNRHNILLLECKKTNQKFIVVNVHLYWGASSNDTNYYLQILQMNMLLIMVQNILTRHKLGSWTTIDDNFETNTPIIISGDFNNGPANYTYRYLAKGNLNVNTNQGLVNYQHPFKFKSAYNLHPNGELKYTCITRDFKGCVDQIFVNDKIKVESLLEVEKYYGECLPTITEASDHILIASTITFLKNKE</sequence>
<name>F4Q8M1_CACFS</name>
<dbReference type="RefSeq" id="XP_004352455.1">
    <property type="nucleotide sequence ID" value="XM_004352403.1"/>
</dbReference>
<dbReference type="Proteomes" id="UP000007797">
    <property type="component" value="Unassembled WGS sequence"/>
</dbReference>
<gene>
    <name evidence="2" type="ORF">DFA_09793</name>
</gene>
<dbReference type="PANTHER" id="PTHR12121:SF34">
    <property type="entry name" value="PROTEIN ANGEL"/>
    <property type="match status" value="1"/>
</dbReference>
<dbReference type="GeneID" id="14867853"/>
<dbReference type="OrthoDB" id="21040at2759"/>
<dbReference type="SUPFAM" id="SSF56219">
    <property type="entry name" value="DNase I-like"/>
    <property type="match status" value="1"/>
</dbReference>
<proteinExistence type="predicted"/>
<feature type="region of interest" description="Disordered" evidence="1">
    <location>
        <begin position="166"/>
        <end position="218"/>
    </location>
</feature>
<dbReference type="InterPro" id="IPR036691">
    <property type="entry name" value="Endo/exonu/phosph_ase_sf"/>
</dbReference>
<keyword evidence="2" id="KW-0255">Endonuclease</keyword>
<accession>F4Q8M1</accession>
<dbReference type="STRING" id="1054147.F4Q8M1"/>